<dbReference type="EMBL" id="UAWO01000005">
    <property type="protein sequence ID" value="SQC85282.1"/>
    <property type="molecule type" value="Genomic_DNA"/>
</dbReference>
<gene>
    <name evidence="2" type="ORF">NCTC8081_03067</name>
</gene>
<protein>
    <submittedName>
        <fullName evidence="2">Uncharacterized protein</fullName>
    </submittedName>
</protein>
<proteinExistence type="predicted"/>
<dbReference type="Proteomes" id="UP000250234">
    <property type="component" value="Unassembled WGS sequence"/>
</dbReference>
<evidence type="ECO:0000313" key="3">
    <source>
        <dbReference type="Proteomes" id="UP000250234"/>
    </source>
</evidence>
<dbReference type="AlphaFoldDB" id="A0A2X3HYL1"/>
<feature type="transmembrane region" description="Helical" evidence="1">
    <location>
        <begin position="37"/>
        <end position="56"/>
    </location>
</feature>
<reference evidence="2 3" key="1">
    <citation type="submission" date="2018-06" db="EMBL/GenBank/DDBJ databases">
        <authorList>
            <consortium name="Pathogen Informatics"/>
            <person name="Doyle S."/>
        </authorList>
    </citation>
    <scope>NUCLEOTIDE SEQUENCE [LARGE SCALE GENOMIC DNA]</scope>
    <source>
        <strain evidence="2 3">NCTC8081</strain>
    </source>
</reference>
<keyword evidence="1" id="KW-1133">Transmembrane helix</keyword>
<evidence type="ECO:0000256" key="1">
    <source>
        <dbReference type="SAM" id="Phobius"/>
    </source>
</evidence>
<evidence type="ECO:0000313" key="2">
    <source>
        <dbReference type="EMBL" id="SQC85282.1"/>
    </source>
</evidence>
<keyword evidence="1" id="KW-0472">Membrane</keyword>
<sequence length="63" mass="7001">MDIFDHILSSRNIMIGEVLSFGYDQCAKLGYAMGFRAMEGLVIYLGLLAIIVLKLFNSKSKAN</sequence>
<keyword evidence="1" id="KW-0812">Transmembrane</keyword>
<name>A0A2X3HYL1_CLOPF</name>
<organism evidence="2 3">
    <name type="scientific">Clostridium perfringens</name>
    <dbReference type="NCBI Taxonomy" id="1502"/>
    <lineage>
        <taxon>Bacteria</taxon>
        <taxon>Bacillati</taxon>
        <taxon>Bacillota</taxon>
        <taxon>Clostridia</taxon>
        <taxon>Eubacteriales</taxon>
        <taxon>Clostridiaceae</taxon>
        <taxon>Clostridium</taxon>
    </lineage>
</organism>
<accession>A0A2X3HYL1</accession>